<dbReference type="Pfam" id="PF00933">
    <property type="entry name" value="Glyco_hydro_3"/>
    <property type="match status" value="1"/>
</dbReference>
<feature type="domain" description="Glycoside hydrolase family 3 N-terminal" evidence="4">
    <location>
        <begin position="31"/>
        <end position="366"/>
    </location>
</feature>
<proteinExistence type="inferred from homology"/>
<dbReference type="InterPro" id="IPR036962">
    <property type="entry name" value="Glyco_hydro_3_N_sf"/>
</dbReference>
<dbReference type="PANTHER" id="PTHR30480:SF16">
    <property type="entry name" value="GLYCOSIDE HYDROLASE FAMILY 3 DOMAIN PROTEIN"/>
    <property type="match status" value="1"/>
</dbReference>
<keyword evidence="3 5" id="KW-0326">Glycosidase</keyword>
<dbReference type="InterPro" id="IPR050226">
    <property type="entry name" value="NagZ_Beta-hexosaminidase"/>
</dbReference>
<evidence type="ECO:0000256" key="2">
    <source>
        <dbReference type="ARBA" id="ARBA00022801"/>
    </source>
</evidence>
<dbReference type="KEGG" id="pbas:SMSP2_01729"/>
<protein>
    <submittedName>
        <fullName evidence="5">Beta-hexosaminidase A</fullName>
        <ecNumber evidence="5">3.2.1.52</ecNumber>
    </submittedName>
</protein>
<dbReference type="AlphaFoldDB" id="A0A1Q2MF81"/>
<gene>
    <name evidence="5" type="ORF">SMSP2_01729</name>
</gene>
<sequence length="370" mass="40330">MHRIFIAAAIIISLVFAGCSGRHRSRSAPNMEEKIGQMLMVGFRGTELAGDASILEDIRRRNIGGVILFDYDVELGKPDRNIKSPPQLKGLVSRLQSAASTPLLIAIDQEGGTVNRLKEKYGFSPTYSAEQLGERDDPAFTEKSGYDIASTLAEMGVNVNFAPCIDVNVNPDNPAIGSRGRSFSADPEKVALHGRAFAEGLGRGGVLSCVKHFPGHGSAYNDSHKGLTDITDTWTQSELVPFRSMIESAAADMVMTAHLVNTNIDPKYPATLSEKFLTDILRGELGWDGVIVTDDMQMGAIVQEYSLSRAVRLSINAGADILLFGNNLHYEPDIAEKTIAIITEMVLNGEISKGRIEESYQRIMRLKNSL</sequence>
<dbReference type="STRING" id="1851148.SMSP2_01729"/>
<dbReference type="GO" id="GO:0005975">
    <property type="term" value="P:carbohydrate metabolic process"/>
    <property type="evidence" value="ECO:0007669"/>
    <property type="project" value="InterPro"/>
</dbReference>
<dbReference type="PANTHER" id="PTHR30480">
    <property type="entry name" value="BETA-HEXOSAMINIDASE-RELATED"/>
    <property type="match status" value="1"/>
</dbReference>
<evidence type="ECO:0000259" key="4">
    <source>
        <dbReference type="Pfam" id="PF00933"/>
    </source>
</evidence>
<evidence type="ECO:0000256" key="3">
    <source>
        <dbReference type="ARBA" id="ARBA00023295"/>
    </source>
</evidence>
<dbReference type="PROSITE" id="PS51257">
    <property type="entry name" value="PROKAR_LIPOPROTEIN"/>
    <property type="match status" value="1"/>
</dbReference>
<evidence type="ECO:0000256" key="1">
    <source>
        <dbReference type="ARBA" id="ARBA00005336"/>
    </source>
</evidence>
<comment type="similarity">
    <text evidence="1">Belongs to the glycosyl hydrolase 3 family.</text>
</comment>
<keyword evidence="6" id="KW-1185">Reference proteome</keyword>
<dbReference type="Gene3D" id="3.20.20.300">
    <property type="entry name" value="Glycoside hydrolase, family 3, N-terminal domain"/>
    <property type="match status" value="1"/>
</dbReference>
<evidence type="ECO:0000313" key="6">
    <source>
        <dbReference type="Proteomes" id="UP000188181"/>
    </source>
</evidence>
<organism evidence="5 6">
    <name type="scientific">Limihaloglobus sulfuriphilus</name>
    <dbReference type="NCBI Taxonomy" id="1851148"/>
    <lineage>
        <taxon>Bacteria</taxon>
        <taxon>Pseudomonadati</taxon>
        <taxon>Planctomycetota</taxon>
        <taxon>Phycisphaerae</taxon>
        <taxon>Sedimentisphaerales</taxon>
        <taxon>Sedimentisphaeraceae</taxon>
        <taxon>Limihaloglobus</taxon>
    </lineage>
</organism>
<keyword evidence="2 5" id="KW-0378">Hydrolase</keyword>
<dbReference type="EC" id="3.2.1.52" evidence="5"/>
<evidence type="ECO:0000313" key="5">
    <source>
        <dbReference type="EMBL" id="AQQ71356.1"/>
    </source>
</evidence>
<reference evidence="6" key="1">
    <citation type="submission" date="2017-02" db="EMBL/GenBank/DDBJ databases">
        <title>Comparative genomics and description of representatives of a novel lineage of planctomycetes thriving in anoxic sediments.</title>
        <authorList>
            <person name="Spring S."/>
            <person name="Bunk B."/>
            <person name="Sproer C."/>
        </authorList>
    </citation>
    <scope>NUCLEOTIDE SEQUENCE [LARGE SCALE GENOMIC DNA]</scope>
    <source>
        <strain evidence="6">SM-Chi-D1</strain>
    </source>
</reference>
<name>A0A1Q2MF81_9BACT</name>
<dbReference type="EMBL" id="CP019646">
    <property type="protein sequence ID" value="AQQ71356.1"/>
    <property type="molecule type" value="Genomic_DNA"/>
</dbReference>
<accession>A0A1Q2MF81</accession>
<dbReference type="GO" id="GO:0009254">
    <property type="term" value="P:peptidoglycan turnover"/>
    <property type="evidence" value="ECO:0007669"/>
    <property type="project" value="TreeGrafter"/>
</dbReference>
<dbReference type="SUPFAM" id="SSF51445">
    <property type="entry name" value="(Trans)glycosidases"/>
    <property type="match status" value="1"/>
</dbReference>
<dbReference type="InterPro" id="IPR001764">
    <property type="entry name" value="Glyco_hydro_3_N"/>
</dbReference>
<dbReference type="RefSeq" id="WP_222566309.1">
    <property type="nucleotide sequence ID" value="NZ_CP019646.1"/>
</dbReference>
<dbReference type="GO" id="GO:0004563">
    <property type="term" value="F:beta-N-acetylhexosaminidase activity"/>
    <property type="evidence" value="ECO:0007669"/>
    <property type="project" value="UniProtKB-EC"/>
</dbReference>
<dbReference type="Proteomes" id="UP000188181">
    <property type="component" value="Chromosome"/>
</dbReference>
<dbReference type="InterPro" id="IPR017853">
    <property type="entry name" value="GH"/>
</dbReference>